<dbReference type="PROSITE" id="PS51016">
    <property type="entry name" value="MYTH4"/>
    <property type="match status" value="1"/>
</dbReference>
<dbReference type="SMART" id="SM00295">
    <property type="entry name" value="B41"/>
    <property type="match status" value="1"/>
</dbReference>
<dbReference type="RefSeq" id="XP_030855676.1">
    <property type="nucleotide sequence ID" value="XM_030999816.1"/>
</dbReference>
<dbReference type="CDD" id="cd17094">
    <property type="entry name" value="FERM_F1_Max1_like"/>
    <property type="match status" value="1"/>
</dbReference>
<dbReference type="SUPFAM" id="SSF50729">
    <property type="entry name" value="PH domain-like"/>
    <property type="match status" value="2"/>
</dbReference>
<dbReference type="FunCoup" id="A0A7M7T5N6">
    <property type="interactions" value="783"/>
</dbReference>
<dbReference type="PROSITE" id="PS50003">
    <property type="entry name" value="PH_DOMAIN"/>
    <property type="match status" value="2"/>
</dbReference>
<dbReference type="GeneID" id="577575"/>
<evidence type="ECO:0000256" key="3">
    <source>
        <dbReference type="SAM" id="MobiDB-lite"/>
    </source>
</evidence>
<evidence type="ECO:0000313" key="8">
    <source>
        <dbReference type="Proteomes" id="UP000007110"/>
    </source>
</evidence>
<dbReference type="PROSITE" id="PS50057">
    <property type="entry name" value="FERM_3"/>
    <property type="match status" value="1"/>
</dbReference>
<feature type="compositionally biased region" description="Polar residues" evidence="3">
    <location>
        <begin position="752"/>
        <end position="773"/>
    </location>
</feature>
<dbReference type="InterPro" id="IPR019748">
    <property type="entry name" value="FERM_central"/>
</dbReference>
<evidence type="ECO:0000313" key="7">
    <source>
        <dbReference type="EnsemblMetazoa" id="XP_030855676"/>
    </source>
</evidence>
<dbReference type="EnsemblMetazoa" id="XM_030999816">
    <property type="protein sequence ID" value="XP_030855676"/>
    <property type="gene ID" value="LOC577575"/>
</dbReference>
<feature type="region of interest" description="Disordered" evidence="3">
    <location>
        <begin position="289"/>
        <end position="320"/>
    </location>
</feature>
<dbReference type="InterPro" id="IPR000857">
    <property type="entry name" value="MyTH4_dom"/>
</dbReference>
<dbReference type="CDD" id="cd14473">
    <property type="entry name" value="FERM_B-lobe"/>
    <property type="match status" value="1"/>
</dbReference>
<dbReference type="Pfam" id="PF00784">
    <property type="entry name" value="MyTH4"/>
    <property type="match status" value="1"/>
</dbReference>
<dbReference type="FunFam" id="2.30.29.30:FF:000286">
    <property type="entry name" value="PH-protein kinase domain containing protein"/>
    <property type="match status" value="1"/>
</dbReference>
<dbReference type="OrthoDB" id="6285196at2759"/>
<dbReference type="Gene3D" id="3.10.20.90">
    <property type="entry name" value="Phosphatidylinositol 3-kinase Catalytic Subunit, Chain A, domain 1"/>
    <property type="match status" value="1"/>
</dbReference>
<feature type="compositionally biased region" description="Acidic residues" evidence="3">
    <location>
        <begin position="579"/>
        <end position="593"/>
    </location>
</feature>
<dbReference type="Gene3D" id="2.30.29.30">
    <property type="entry name" value="Pleckstrin-homology domain (PH domain)/Phosphotyrosine-binding domain (PTB)"/>
    <property type="match status" value="3"/>
</dbReference>
<dbReference type="PANTHER" id="PTHR22903">
    <property type="entry name" value="PLEKHH PROTEIN"/>
    <property type="match status" value="1"/>
</dbReference>
<dbReference type="InterPro" id="IPR035963">
    <property type="entry name" value="FERM_2"/>
</dbReference>
<dbReference type="GO" id="GO:0005856">
    <property type="term" value="C:cytoskeleton"/>
    <property type="evidence" value="ECO:0007669"/>
    <property type="project" value="InterPro"/>
</dbReference>
<feature type="domain" description="PH" evidence="4">
    <location>
        <begin position="827"/>
        <end position="923"/>
    </location>
</feature>
<dbReference type="Proteomes" id="UP000007110">
    <property type="component" value="Unassembled WGS sequence"/>
</dbReference>
<dbReference type="CDD" id="cd13282">
    <property type="entry name" value="PH1_PLEKHH1_PLEKHH2"/>
    <property type="match status" value="1"/>
</dbReference>
<dbReference type="Gene3D" id="1.25.40.530">
    <property type="entry name" value="MyTH4 domain"/>
    <property type="match status" value="1"/>
</dbReference>
<reference evidence="7" key="2">
    <citation type="submission" date="2021-01" db="UniProtKB">
        <authorList>
            <consortium name="EnsemblMetazoa"/>
        </authorList>
    </citation>
    <scope>IDENTIFICATION</scope>
</reference>
<feature type="region of interest" description="Disordered" evidence="3">
    <location>
        <begin position="196"/>
        <end position="235"/>
    </location>
</feature>
<evidence type="ECO:0000256" key="1">
    <source>
        <dbReference type="ARBA" id="ARBA00022737"/>
    </source>
</evidence>
<sequence>MNMASRTERGSASEGQTSGPGEVNAAAAAGDADWKERCRTLEGQLEKFRLQATKIRSVLGEKMQELEEKVEVSTTRAEKAEKEVEELTKKLEALTKSESKQGSQEQKQASNKRIITLEGLCREKEDVIQHLEQQLREQQDLRAQESLVVESKVTKIKKWVASTVGELEEENKRLVILNEDANETIRKLQLRFKNQENGQYHADTTGRSNESDDVLDVRPDSTLSEDPPSIPARPTSSSIREHFIAITTETELNGNDIHHKREVTSEIYDNVDEEPLFAVGPVAYHKEDGAKKDWRTNRNESYSNNGQALTPGSEMSGSEEDNLIDSADLDHSMSLLSTSSGGLSPDIPLATLAPPPTPSTPGGDGGANLAQSLMIAQEKAQERTKPPRRKSSRNDDEVIPSALSLIADSVCATTLMLQNSVKPKHFPTLELNNGEILDISLPTIERTVSTAVNNLEFDSTLEGFDDDVFLEGGYARSSDYAELLRTRSLSQQSGQDDSYQSLKKVQMKKMQTGVLMEGSQEILELPQLPSSEEGYQSLRNVHDHFDKLHNNEAVEALPDVCGYEGGGDEKSSPAFDPAFDLDYDEPPDDDSLFMEDSANHAGSEGSVTSGKPPPPPERKAPSWETRIYALAEKGLKMSPSVAPVIDSSSVTPVPVCLVEEGSSSNSLFRDVEVPVYTTLRGRLTLIRSTPFTGESSDSSDDESSSKPPPPPASHSSPHGSLKFLKNSKGTGGSLKLTSSSSMGSPKKKMLAGSSNTLPTAGQKRGVSTQSSASDADYSIPPDAVRSQSHDGNSSDEPEPKAKLLKTCSLDKASKSSLDSIDKTDKEPLEKAGWLTKLGGRVKTWKRRWFVLKVGQSELLYYKSPNDTSRKPRGQVPLDKFCKIAPSEGLQTFELATSKRTYYLTAESPAVMEEWIKLIERVLEKYRKPSELPLALPQGVTMQGWVTKVKLGNSKRCWFVLADRNLKYYKSDKDKAPLGSIDMREASVSEVDQSAVSDDEGDEKTEPTKFTLSIVSRKPDKQSTTFLNYSSQEEKDSWLYHFMVASGGSGSNSPDGGTEFENIIKKLMNSESPLSSPLWKHPVMLYCKESRDRPLTTLLSDALSREAVKFSKSCNLFISSSVDMPAVDYHVNLAQNALQTGLSHTELQNEMYCQLIKQTNHRPALTKAVSADDSTGSSQSSNHMISQAWQLLAMICQLFLPSHQCMWLLKTHLQRFANSKTEGGKYAIFCQRSVERTNRNGRREARPSKLEVLSMVQRHPYYHSKPISIPVHFANSTYQVVGFDSSVTVKEFLRQLNHHSGMRAEEESGFALFSDDPSGKQVQHCLQTNVKICDVISKWEQASKECKAGKKDGSKIIRLTYKHKEYQRRCSHHETDRERLLLAYQVNSDLVAGRFPVSKEMALELASLMAQVDLGDCKLSSSSEPPLGGSVSSASPSTLDTVLERFYPIRYQPAAENERRILKHKINEKWNELRGRSTTECVRIYVTVLRKWRHFGAYVIPATVSLSFGSFPSVQCKYGKQERVWLTVSENGLSILEFNSLEDKVSYPLSSIVTFGGCRDDFMLVVRKQTEDDADFTTDKLMFDMTKAKVSQLTHLISHFIRTMVKAKGLPPGPLTDEKHRKPPPLPKLTSSTKSSSKHSLASTSSAKSKDSKDGVIGGVGRAV</sequence>
<dbReference type="SMART" id="SM00233">
    <property type="entry name" value="PH"/>
    <property type="match status" value="2"/>
</dbReference>
<dbReference type="OMA" id="FYPIRYR"/>
<feature type="domain" description="PH" evidence="4">
    <location>
        <begin position="938"/>
        <end position="1046"/>
    </location>
</feature>
<dbReference type="InterPro" id="IPR038185">
    <property type="entry name" value="MyTH4_dom_sf"/>
</dbReference>
<feature type="domain" description="MyTH4" evidence="6">
    <location>
        <begin position="1085"/>
        <end position="1255"/>
    </location>
</feature>
<feature type="region of interest" description="Disordered" evidence="3">
    <location>
        <begin position="378"/>
        <end position="397"/>
    </location>
</feature>
<feature type="region of interest" description="Disordered" evidence="3">
    <location>
        <begin position="334"/>
        <end position="368"/>
    </location>
</feature>
<evidence type="ECO:0008006" key="9">
    <source>
        <dbReference type="Google" id="ProtNLM"/>
    </source>
</evidence>
<reference evidence="8" key="1">
    <citation type="submission" date="2015-02" db="EMBL/GenBank/DDBJ databases">
        <title>Genome sequencing for Strongylocentrotus purpuratus.</title>
        <authorList>
            <person name="Murali S."/>
            <person name="Liu Y."/>
            <person name="Vee V."/>
            <person name="English A."/>
            <person name="Wang M."/>
            <person name="Skinner E."/>
            <person name="Han Y."/>
            <person name="Muzny D.M."/>
            <person name="Worley K.C."/>
            <person name="Gibbs R.A."/>
        </authorList>
    </citation>
    <scope>NUCLEOTIDE SEQUENCE</scope>
</reference>
<dbReference type="Pfam" id="PF00169">
    <property type="entry name" value="PH"/>
    <property type="match status" value="2"/>
</dbReference>
<feature type="region of interest" description="Disordered" evidence="3">
    <location>
        <begin position="561"/>
        <end position="621"/>
    </location>
</feature>
<dbReference type="InterPro" id="IPR019749">
    <property type="entry name" value="Band_41_domain"/>
</dbReference>
<dbReference type="PANTHER" id="PTHR22903:SF8">
    <property type="entry name" value="MAX-1A"/>
    <property type="match status" value="1"/>
</dbReference>
<evidence type="ECO:0000259" key="5">
    <source>
        <dbReference type="PROSITE" id="PS50057"/>
    </source>
</evidence>
<keyword evidence="2" id="KW-0175">Coiled coil</keyword>
<feature type="region of interest" description="Disordered" evidence="3">
    <location>
        <begin position="1610"/>
        <end position="1663"/>
    </location>
</feature>
<dbReference type="Pfam" id="PF21989">
    <property type="entry name" value="RA_2"/>
    <property type="match status" value="1"/>
</dbReference>
<feature type="compositionally biased region" description="Polar residues" evidence="3">
    <location>
        <begin position="299"/>
        <end position="316"/>
    </location>
</feature>
<evidence type="ECO:0000256" key="2">
    <source>
        <dbReference type="ARBA" id="ARBA00023054"/>
    </source>
</evidence>
<feature type="region of interest" description="Disordered" evidence="3">
    <location>
        <begin position="688"/>
        <end position="800"/>
    </location>
</feature>
<evidence type="ECO:0000259" key="6">
    <source>
        <dbReference type="PROSITE" id="PS51016"/>
    </source>
</evidence>
<feature type="compositionally biased region" description="Basic and acidic residues" evidence="3">
    <location>
        <begin position="289"/>
        <end position="298"/>
    </location>
</feature>
<proteinExistence type="predicted"/>
<dbReference type="SUPFAM" id="SSF47031">
    <property type="entry name" value="Second domain of FERM"/>
    <property type="match status" value="1"/>
</dbReference>
<feature type="domain" description="FERM" evidence="5">
    <location>
        <begin position="1266"/>
        <end position="1607"/>
    </location>
</feature>
<feature type="compositionally biased region" description="Basic and acidic residues" evidence="3">
    <location>
        <begin position="1"/>
        <end position="11"/>
    </location>
</feature>
<keyword evidence="1" id="KW-0677">Repeat</keyword>
<protein>
    <recommendedName>
        <fullName evidence="9">Pleckstrin homology domain-containing family H member 2</fullName>
    </recommendedName>
</protein>
<dbReference type="InterPro" id="IPR000299">
    <property type="entry name" value="FERM_domain"/>
</dbReference>
<feature type="compositionally biased region" description="Low complexity" evidence="3">
    <location>
        <begin position="334"/>
        <end position="352"/>
    </location>
</feature>
<dbReference type="InterPro" id="IPR011993">
    <property type="entry name" value="PH-like_dom_sf"/>
</dbReference>
<name>A0A7M7T5N6_STRPU</name>
<dbReference type="Pfam" id="PF00373">
    <property type="entry name" value="FERM_M"/>
    <property type="match status" value="1"/>
</dbReference>
<keyword evidence="8" id="KW-1185">Reference proteome</keyword>
<dbReference type="Gene3D" id="1.20.80.10">
    <property type="match status" value="1"/>
</dbReference>
<dbReference type="InParanoid" id="A0A7M7T5N6"/>
<feature type="compositionally biased region" description="Low complexity" evidence="3">
    <location>
        <begin position="1627"/>
        <end position="1646"/>
    </location>
</feature>
<dbReference type="InterPro" id="IPR001849">
    <property type="entry name" value="PH_domain"/>
</dbReference>
<evidence type="ECO:0000259" key="4">
    <source>
        <dbReference type="PROSITE" id="PS50003"/>
    </source>
</evidence>
<dbReference type="InterPro" id="IPR014352">
    <property type="entry name" value="FERM/acyl-CoA-bd_prot_sf"/>
</dbReference>
<dbReference type="SMART" id="SM00139">
    <property type="entry name" value="MyTH4"/>
    <property type="match status" value="1"/>
</dbReference>
<accession>A0A7M7T5N6</accession>
<feature type="region of interest" description="Disordered" evidence="3">
    <location>
        <begin position="1"/>
        <end position="33"/>
    </location>
</feature>
<organism evidence="7 8">
    <name type="scientific">Strongylocentrotus purpuratus</name>
    <name type="common">Purple sea urchin</name>
    <dbReference type="NCBI Taxonomy" id="7668"/>
    <lineage>
        <taxon>Eukaryota</taxon>
        <taxon>Metazoa</taxon>
        <taxon>Echinodermata</taxon>
        <taxon>Eleutherozoa</taxon>
        <taxon>Echinozoa</taxon>
        <taxon>Echinoidea</taxon>
        <taxon>Euechinoidea</taxon>
        <taxon>Echinacea</taxon>
        <taxon>Camarodonta</taxon>
        <taxon>Echinidea</taxon>
        <taxon>Strongylocentrotidae</taxon>
        <taxon>Strongylocentrotus</taxon>
    </lineage>
</organism>
<feature type="compositionally biased region" description="Low complexity" evidence="3">
    <location>
        <begin position="733"/>
        <end position="744"/>
    </location>
</feature>